<organism evidence="4 5">
    <name type="scientific">Syntrophomonas wolfei subsp. wolfei (strain DSM 2245B / Goettingen)</name>
    <dbReference type="NCBI Taxonomy" id="335541"/>
    <lineage>
        <taxon>Bacteria</taxon>
        <taxon>Bacillati</taxon>
        <taxon>Bacillota</taxon>
        <taxon>Clostridia</taxon>
        <taxon>Eubacteriales</taxon>
        <taxon>Syntrophomonadaceae</taxon>
        <taxon>Syntrophomonas</taxon>
    </lineage>
</organism>
<proteinExistence type="predicted"/>
<protein>
    <recommendedName>
        <fullName evidence="3">MSP domain-containing protein</fullName>
    </recommendedName>
</protein>
<dbReference type="KEGG" id="swo:Swol_0163"/>
<feature type="signal peptide" evidence="2">
    <location>
        <begin position="1"/>
        <end position="30"/>
    </location>
</feature>
<dbReference type="InterPro" id="IPR000535">
    <property type="entry name" value="MSP_dom"/>
</dbReference>
<evidence type="ECO:0000313" key="5">
    <source>
        <dbReference type="Proteomes" id="UP000001968"/>
    </source>
</evidence>
<dbReference type="AlphaFoldDB" id="Q0B0I9"/>
<feature type="chain" id="PRO_5004168676" description="MSP domain-containing protein" evidence="2">
    <location>
        <begin position="31"/>
        <end position="1056"/>
    </location>
</feature>
<evidence type="ECO:0000256" key="2">
    <source>
        <dbReference type="SAM" id="SignalP"/>
    </source>
</evidence>
<sequence>MKNRLQSILALMLTVALLFSGLCLPQTAWAADDKTPEELEITWRIKANADHAWSSESARENGKVYARYNLNDSFMLDLAGTTVLSRTGISWGGNPYFQPITENEYSRSCAGGGTYTTWYLSELQRWTEKGSEKKDFESTTVENWQYRWPGKEHEGADDNPIPWLEIIPPESDNEPIRYRICLEPFFFIDYDTADEYFETTGTIHSNWTDWEGSHSETGELGNHAGGITPSLANQAWYDRVETNLDGSCAKGELTYSGGKYRGQGTVQHTFYDEDGKSSIEITYEINRKPSAKAIQPIQVLGRYEYNNDNDYVPATDFVAGKDTVIQVILPDDIKAEDQSNARVEIYHEGNKIATLSKFKKDKENNSLIFIPSSRSSCGNWKAGRYKFVATIGESEELTLDDVLFQEQRKLKVLAVPVKANYAGTIETADSQWKNGGAFMRRVYPIAYNNITYKQGSLFDASDASYDITTDAGRLKLWQALNELQKNGGPYDLIVGFIEKGILLSNGSILQGYTYGEPSNIVVNSDQDMQATVAHEIAHIYKVGDEYQGESYNLGINSPPLGYQGSDWHDPNKTVTASDPKVQPFPGAEGALISKKLHPYDTGGRGLLEDSICFMGSGASQSKNWITPSVWKHLFKALAAPTTAASDSSIRVLQSTEGETRVIEASGWVSRSGVVELSQPWHSYYTTQPLVNQTGTYTIQAVDTQGTVLASNGFTPSFFVRSNPPRQLERAPFAQVLVPFPAGTDKFVVLDQDNTLLAELPVTANKPTVAITAPAAGQNLTGTSTITWTAEDDDKDNLSYEVEYSPDGSNWELLAYDIRDTQWVQDFSQLPGGNQAQIRVTAHDGINSTAAVSGIFSVALKAPEVFIEAPVSEASYSTAEGGVVLQGSAYDPQEGQIYDDNRLVWTSDQAGELGRGPSVFTNLLSEGKHLITLTATNIAGLSSQVSISLNITSSAVVNPGTYTELIEKTFTDASQRKVLFNKPVNAATLQNNIRIMDSANNMVPIRIEAGDDGVSALIYPSTGAFSPGNYTIYIEQGIMSADGQPLNAGYKMNFKMK</sequence>
<evidence type="ECO:0000313" key="4">
    <source>
        <dbReference type="EMBL" id="ABI67515.1"/>
    </source>
</evidence>
<dbReference type="InterPro" id="IPR014755">
    <property type="entry name" value="Cu-Rt/internalin_Ig-like"/>
</dbReference>
<reference evidence="5" key="1">
    <citation type="journal article" date="2010" name="Environ. Microbiol.">
        <title>The genome of Syntrophomonas wolfei: new insights into syntrophic metabolism and biohydrogen production.</title>
        <authorList>
            <person name="Sieber J.R."/>
            <person name="Sims D.R."/>
            <person name="Han C."/>
            <person name="Kim E."/>
            <person name="Lykidis A."/>
            <person name="Lapidus A.L."/>
            <person name="McDonnald E."/>
            <person name="Rohlin L."/>
            <person name="Culley D.E."/>
            <person name="Gunsalus R."/>
            <person name="McInerney M.J."/>
        </authorList>
    </citation>
    <scope>NUCLEOTIDE SEQUENCE [LARGE SCALE GENOMIC DNA]</scope>
    <source>
        <strain evidence="5">DSM 2245B / Goettingen</strain>
    </source>
</reference>
<dbReference type="Proteomes" id="UP000001968">
    <property type="component" value="Chromosome"/>
</dbReference>
<dbReference type="EMBL" id="CP000448">
    <property type="protein sequence ID" value="ABI67515.1"/>
    <property type="molecule type" value="Genomic_DNA"/>
</dbReference>
<dbReference type="PROSITE" id="PS50202">
    <property type="entry name" value="MSP"/>
    <property type="match status" value="1"/>
</dbReference>
<keyword evidence="5" id="KW-1185">Reference proteome</keyword>
<evidence type="ECO:0000259" key="3">
    <source>
        <dbReference type="PROSITE" id="PS50202"/>
    </source>
</evidence>
<dbReference type="HOGENOM" id="CLU_290015_0_0_9"/>
<name>Q0B0I9_SYNWW</name>
<keyword evidence="1 2" id="KW-0732">Signal</keyword>
<feature type="domain" description="MSP" evidence="3">
    <location>
        <begin position="953"/>
        <end position="1056"/>
    </location>
</feature>
<dbReference type="eggNOG" id="COG3292">
    <property type="taxonomic scope" value="Bacteria"/>
</dbReference>
<gene>
    <name evidence="4" type="ordered locus">Swol_0163</name>
</gene>
<evidence type="ECO:0000256" key="1">
    <source>
        <dbReference type="ARBA" id="ARBA00022729"/>
    </source>
</evidence>
<dbReference type="Gene3D" id="2.60.40.1220">
    <property type="match status" value="1"/>
</dbReference>
<dbReference type="Gene3D" id="2.60.40.10">
    <property type="entry name" value="Immunoglobulins"/>
    <property type="match status" value="1"/>
</dbReference>
<dbReference type="RefSeq" id="WP_011639626.1">
    <property type="nucleotide sequence ID" value="NC_008346.1"/>
</dbReference>
<dbReference type="InterPro" id="IPR013783">
    <property type="entry name" value="Ig-like_fold"/>
</dbReference>
<dbReference type="STRING" id="335541.Swol_0163"/>
<dbReference type="OrthoDB" id="134841at2"/>
<accession>Q0B0I9</accession>